<dbReference type="EMBL" id="JABWUV010000001">
    <property type="protein sequence ID" value="KAF6387601.1"/>
    <property type="molecule type" value="Genomic_DNA"/>
</dbReference>
<organism evidence="1 2">
    <name type="scientific">Myotis myotis</name>
    <name type="common">Greater mouse-eared bat</name>
    <name type="synonym">Vespertilio myotis</name>
    <dbReference type="NCBI Taxonomy" id="51298"/>
    <lineage>
        <taxon>Eukaryota</taxon>
        <taxon>Metazoa</taxon>
        <taxon>Chordata</taxon>
        <taxon>Craniata</taxon>
        <taxon>Vertebrata</taxon>
        <taxon>Euteleostomi</taxon>
        <taxon>Mammalia</taxon>
        <taxon>Eutheria</taxon>
        <taxon>Laurasiatheria</taxon>
        <taxon>Chiroptera</taxon>
        <taxon>Yangochiroptera</taxon>
        <taxon>Vespertilionidae</taxon>
        <taxon>Myotis</taxon>
    </lineage>
</organism>
<proteinExistence type="predicted"/>
<protein>
    <submittedName>
        <fullName evidence="1">Uncharacterized protein</fullName>
    </submittedName>
</protein>
<evidence type="ECO:0000313" key="1">
    <source>
        <dbReference type="EMBL" id="KAF6387601.1"/>
    </source>
</evidence>
<accession>A0A7J8AMV2</accession>
<keyword evidence="2" id="KW-1185">Reference proteome</keyword>
<evidence type="ECO:0000313" key="2">
    <source>
        <dbReference type="Proteomes" id="UP000527355"/>
    </source>
</evidence>
<comment type="caution">
    <text evidence="1">The sequence shown here is derived from an EMBL/GenBank/DDBJ whole genome shotgun (WGS) entry which is preliminary data.</text>
</comment>
<name>A0A7J8AMV2_MYOMY</name>
<gene>
    <name evidence="1" type="ORF">mMyoMyo1_008079</name>
</gene>
<reference evidence="1 2" key="1">
    <citation type="journal article" date="2020" name="Nature">
        <title>Six reference-quality genomes reveal evolution of bat adaptations.</title>
        <authorList>
            <person name="Jebb D."/>
            <person name="Huang Z."/>
            <person name="Pippel M."/>
            <person name="Hughes G.M."/>
            <person name="Lavrichenko K."/>
            <person name="Devanna P."/>
            <person name="Winkler S."/>
            <person name="Jermiin L.S."/>
            <person name="Skirmuntt E.C."/>
            <person name="Katzourakis A."/>
            <person name="Burkitt-Gray L."/>
            <person name="Ray D.A."/>
            <person name="Sullivan K.A.M."/>
            <person name="Roscito J.G."/>
            <person name="Kirilenko B.M."/>
            <person name="Davalos L.M."/>
            <person name="Corthals A.P."/>
            <person name="Power M.L."/>
            <person name="Jones G."/>
            <person name="Ransome R.D."/>
            <person name="Dechmann D.K.N."/>
            <person name="Locatelli A.G."/>
            <person name="Puechmaille S.J."/>
            <person name="Fedrigo O."/>
            <person name="Jarvis E.D."/>
            <person name="Hiller M."/>
            <person name="Vernes S.C."/>
            <person name="Myers E.W."/>
            <person name="Teeling E.C."/>
        </authorList>
    </citation>
    <scope>NUCLEOTIDE SEQUENCE [LARGE SCALE GENOMIC DNA]</scope>
    <source>
        <strain evidence="1">MMyoMyo1</strain>
        <tissue evidence="1">Flight muscle</tissue>
    </source>
</reference>
<dbReference type="Proteomes" id="UP000527355">
    <property type="component" value="Unassembled WGS sequence"/>
</dbReference>
<dbReference type="AlphaFoldDB" id="A0A7J8AMV2"/>
<sequence>MGHGNGSCIVYLSNTKKFCIEYLPLTPLNLFLGPGARELAHLGCPKGLEPSPGSGMDTRRSTELCWCLTLPIYTLTALGFGECSALGKTKLTLNYHLHGWRPCDAWPLVIQTWCQSPLFQNHLQRFCIKAL</sequence>